<dbReference type="PANTHER" id="PTHR22933">
    <property type="entry name" value="FI18007P1-RELATED"/>
    <property type="match status" value="1"/>
</dbReference>
<evidence type="ECO:0000256" key="1">
    <source>
        <dbReference type="SAM" id="MobiDB-lite"/>
    </source>
</evidence>
<protein>
    <submittedName>
        <fullName evidence="4">Chitin-binding type-2 domain-containing protein</fullName>
    </submittedName>
</protein>
<feature type="chain" id="PRO_5043383092" evidence="2">
    <location>
        <begin position="24"/>
        <end position="1225"/>
    </location>
</feature>
<feature type="domain" description="Chitin-binding type-2" evidence="3">
    <location>
        <begin position="44"/>
        <end position="103"/>
    </location>
</feature>
<dbReference type="Proteomes" id="UP001054837">
    <property type="component" value="Unassembled WGS sequence"/>
</dbReference>
<dbReference type="SUPFAM" id="SSF57625">
    <property type="entry name" value="Invertebrate chitin-binding proteins"/>
    <property type="match status" value="1"/>
</dbReference>
<evidence type="ECO:0000313" key="5">
    <source>
        <dbReference type="Proteomes" id="UP001054837"/>
    </source>
</evidence>
<dbReference type="AlphaFoldDB" id="A0AAV4W5G3"/>
<gene>
    <name evidence="4" type="primary">AVEN_226769_1</name>
    <name evidence="4" type="ORF">CDAR_572751</name>
</gene>
<evidence type="ECO:0000313" key="4">
    <source>
        <dbReference type="EMBL" id="GIY77912.1"/>
    </source>
</evidence>
<organism evidence="4 5">
    <name type="scientific">Caerostris darwini</name>
    <dbReference type="NCBI Taxonomy" id="1538125"/>
    <lineage>
        <taxon>Eukaryota</taxon>
        <taxon>Metazoa</taxon>
        <taxon>Ecdysozoa</taxon>
        <taxon>Arthropoda</taxon>
        <taxon>Chelicerata</taxon>
        <taxon>Arachnida</taxon>
        <taxon>Araneae</taxon>
        <taxon>Araneomorphae</taxon>
        <taxon>Entelegynae</taxon>
        <taxon>Araneoidea</taxon>
        <taxon>Araneidae</taxon>
        <taxon>Caerostris</taxon>
    </lineage>
</organism>
<dbReference type="PANTHER" id="PTHR22933:SF43">
    <property type="entry name" value="LP10131P"/>
    <property type="match status" value="1"/>
</dbReference>
<feature type="non-terminal residue" evidence="4">
    <location>
        <position position="1225"/>
    </location>
</feature>
<evidence type="ECO:0000256" key="2">
    <source>
        <dbReference type="SAM" id="SignalP"/>
    </source>
</evidence>
<dbReference type="InterPro" id="IPR002557">
    <property type="entry name" value="Chitin-bd_dom"/>
</dbReference>
<evidence type="ECO:0000259" key="3">
    <source>
        <dbReference type="PROSITE" id="PS50940"/>
    </source>
</evidence>
<dbReference type="InterPro" id="IPR036508">
    <property type="entry name" value="Chitin-bd_dom_sf"/>
</dbReference>
<comment type="caution">
    <text evidence="4">The sequence shown here is derived from an EMBL/GenBank/DDBJ whole genome shotgun (WGS) entry which is preliminary data.</text>
</comment>
<feature type="signal peptide" evidence="2">
    <location>
        <begin position="1"/>
        <end position="23"/>
    </location>
</feature>
<keyword evidence="5" id="KW-1185">Reference proteome</keyword>
<reference evidence="4 5" key="1">
    <citation type="submission" date="2021-06" db="EMBL/GenBank/DDBJ databases">
        <title>Caerostris darwini draft genome.</title>
        <authorList>
            <person name="Kono N."/>
            <person name="Arakawa K."/>
        </authorList>
    </citation>
    <scope>NUCLEOTIDE SEQUENCE [LARGE SCALE GENOMIC DNA]</scope>
</reference>
<dbReference type="GO" id="GO:0005576">
    <property type="term" value="C:extracellular region"/>
    <property type="evidence" value="ECO:0007669"/>
    <property type="project" value="InterPro"/>
</dbReference>
<sequence>MTLSRMHFWIIVCTFFLQHTIHAKEIRGVPEEDYPTYYVIPKTSFRCSEQLYNPGFYADTETRCQVFHYCYEHRQESFLCPMGTIFNQPLLVCDYWYSSNCSLAPSYYHVNADKRNYDDYDESDIEISPLGQSADLFDKMANLYDVGTEAHPFTSTDAESSKAVQRKSSDDASAGKTSDQSLVESKTKDHVYNTASRSPIVDKEHPEIVKYKISNSNVLNVYESSENEPSHPWEDEDLILSEDGKLHPSNKKNEQVFSNFNSNKKEFYSHENIPNSENFFLDPDENISFRPLYDSENNDQILEDIPNFQLHKRHSVIDNTGSTKKRPSRRKPIIIVPDPQPEIVEIPVVKLQPSRRRPIAVRVDSTTTSESTTTLTTLKDTEGTTLSENMSKASSQKDLDIKLSGAVEVELNEKIVSGDAHQSTSLNENELVNHPNNDPSTENYEDMFNNKEITDNIYLNPSVQTELSSHQFGSGNGEFENVPVFYKKEFTSIKDSTIDGELESTGSTIDYLTTMHSLENSDLESFGKIPNESIIMHMAFDTKEGPGFPPTFSKDKEIDGNAYVFTKIGKNDQMSSHDFFPENEISDTTTNSKWEGFPIEGSGQGAVVIDSLERSGSSSGSFSDIEDGSAFTTDTVLSIESDNEPEISDPNFYFSNENETLLGSEILPTSKYMYNMYNPIASEGSGSIAQKSGQFVDDMGTEIIVPQHEGLVDSEDYIENEKVALFPEGTDKLIFAEQSELKDFYFPPAELQEPQSTLEVQEEDEPYYVFADSEYQPNLEQELDDAYGIYPENFNYGVTDNVESDYEFINLDSDESDEILTSNSADNGFEVKPIEFGMEEEVSSEDQNLKNVGDKFEMPHKISEMDSLHSKDFQTKTPSRIPRRKLALNSHINNGVHKELKHEDVAFLEMMAQEKNPTIANLHEDSVDTVGESEMLHTTNVKKVAIKDATISDKMEDIQKEMLHTTNVEKAVIKEASISDKMEDIQDEMLHTSNVEKAVIKDTSISDKMEDIQNIPSGISLDNVEHLVNKEISEIDSKISDSVINEGEKISKEQDSNQHEAVILSDVVPEVAQTSSKLSLDEKFEVDEAADPFVLMNLLPKQIKDMPQEIDIKPKLTDVPKTIQKAIPVPPIVKPKLKPIGIEQLPSKNSRAINSPNYKSPSGILNLGNLENIQFMGMPLSLLKMKHSVYKPYFYHPKLKNAEFLPRTGDIFQSSKLSKLASFGK</sequence>
<proteinExistence type="predicted"/>
<dbReference type="Pfam" id="PF01607">
    <property type="entry name" value="CBM_14"/>
    <property type="match status" value="1"/>
</dbReference>
<name>A0AAV4W5G3_9ARAC</name>
<dbReference type="PROSITE" id="PS50940">
    <property type="entry name" value="CHIT_BIND_II"/>
    <property type="match status" value="1"/>
</dbReference>
<keyword evidence="2" id="KW-0732">Signal</keyword>
<feature type="compositionally biased region" description="Polar residues" evidence="1">
    <location>
        <begin position="175"/>
        <end position="184"/>
    </location>
</feature>
<dbReference type="GO" id="GO:0008061">
    <property type="term" value="F:chitin binding"/>
    <property type="evidence" value="ECO:0007669"/>
    <property type="project" value="InterPro"/>
</dbReference>
<dbReference type="InterPro" id="IPR052976">
    <property type="entry name" value="Scoloptoxin-like"/>
</dbReference>
<dbReference type="SMART" id="SM00494">
    <property type="entry name" value="ChtBD2"/>
    <property type="match status" value="1"/>
</dbReference>
<accession>A0AAV4W5G3</accession>
<dbReference type="Gene3D" id="2.170.140.10">
    <property type="entry name" value="Chitin binding domain"/>
    <property type="match status" value="1"/>
</dbReference>
<feature type="region of interest" description="Disordered" evidence="1">
    <location>
        <begin position="153"/>
        <end position="190"/>
    </location>
</feature>
<dbReference type="EMBL" id="BPLQ01014198">
    <property type="protein sequence ID" value="GIY77912.1"/>
    <property type="molecule type" value="Genomic_DNA"/>
</dbReference>